<reference evidence="1 2" key="1">
    <citation type="submission" date="2019-04" db="EMBL/GenBank/DDBJ databases">
        <title>Microbes associate with the intestines of laboratory mice.</title>
        <authorList>
            <person name="Navarre W."/>
            <person name="Wong E."/>
            <person name="Huang K."/>
            <person name="Tropini C."/>
            <person name="Ng K."/>
            <person name="Yu B."/>
        </authorList>
    </citation>
    <scope>NUCLEOTIDE SEQUENCE [LARGE SCALE GENOMIC DNA]</scope>
    <source>
        <strain evidence="1 2">NM06_A21</strain>
    </source>
</reference>
<protein>
    <submittedName>
        <fullName evidence="1">Uncharacterized protein</fullName>
    </submittedName>
</protein>
<organism evidence="1 2">
    <name type="scientific">Muribaculum intestinale</name>
    <dbReference type="NCBI Taxonomy" id="1796646"/>
    <lineage>
        <taxon>Bacteria</taxon>
        <taxon>Pseudomonadati</taxon>
        <taxon>Bacteroidota</taxon>
        <taxon>Bacteroidia</taxon>
        <taxon>Bacteroidales</taxon>
        <taxon>Muribaculaceae</taxon>
        <taxon>Muribaculum</taxon>
    </lineage>
</organism>
<gene>
    <name evidence="1" type="ORF">E5333_00205</name>
</gene>
<evidence type="ECO:0000313" key="2">
    <source>
        <dbReference type="Proteomes" id="UP000306630"/>
    </source>
</evidence>
<comment type="caution">
    <text evidence="1">The sequence shown here is derived from an EMBL/GenBank/DDBJ whole genome shotgun (WGS) entry which is preliminary data.</text>
</comment>
<proteinExistence type="predicted"/>
<name>A0A4S1ZK68_9BACT</name>
<dbReference type="AlphaFoldDB" id="A0A4S1ZK68"/>
<accession>A0A4S1ZK68</accession>
<sequence>MATEFLSTFSQFGGKPVPSYLLDSIEVRSDLDRVHLSITDASAPNGEIFANTYYPIGGYLQIEMLAAIIESHMRRHHYSVCDITISLGSRTDTEASLTLSILYSDYVLPRPAEIHGFLTTCASRRIHRGSMIALTVLMPQAGDTVKFIGVGHSKQGKHSTVYANITSALHYDNGRSMILSVNSIITWALKLPDAVEANIVDIDYFSLEYDGSVRTFYIMNDSDWMLFGFRNIFNAREFIDVVGYVKNKTLVSRSMAVASGHAMHYNQSTERTYEVTTAALPIAEARAFDHLLNSRTTELYTADIASKILITDHTCEIDNDDESIASVKFTFRFTDQRPHLMPDEIQPILPSGGIFAEQFTFPFA</sequence>
<evidence type="ECO:0000313" key="1">
    <source>
        <dbReference type="EMBL" id="TGY76713.1"/>
    </source>
</evidence>
<dbReference type="RefSeq" id="WP_135957249.1">
    <property type="nucleotide sequence ID" value="NZ_CAOTTR010000052.1"/>
</dbReference>
<dbReference type="Proteomes" id="UP000306630">
    <property type="component" value="Unassembled WGS sequence"/>
</dbReference>
<dbReference type="EMBL" id="SRYD01000001">
    <property type="protein sequence ID" value="TGY76713.1"/>
    <property type="molecule type" value="Genomic_DNA"/>
</dbReference>